<dbReference type="AlphaFoldDB" id="A0A640VSR1"/>
<dbReference type="EMBL" id="BLIV01000002">
    <property type="protein sequence ID" value="GFE49256.1"/>
    <property type="molecule type" value="Genomic_DNA"/>
</dbReference>
<proteinExistence type="predicted"/>
<dbReference type="RefSeq" id="WP_159975137.1">
    <property type="nucleotide sequence ID" value="NZ_BLIV01000002.1"/>
</dbReference>
<dbReference type="OrthoDB" id="9786584at2"/>
<dbReference type="Proteomes" id="UP000436522">
    <property type="component" value="Unassembled WGS sequence"/>
</dbReference>
<protein>
    <submittedName>
        <fullName evidence="3">Hydroxypyruvate isomerase</fullName>
    </submittedName>
</protein>
<keyword evidence="4" id="KW-1185">Reference proteome</keyword>
<evidence type="ECO:0000313" key="4">
    <source>
        <dbReference type="Proteomes" id="UP000436522"/>
    </source>
</evidence>
<dbReference type="Gene3D" id="3.20.20.150">
    <property type="entry name" value="Divalent-metal-dependent TIM barrel enzymes"/>
    <property type="match status" value="1"/>
</dbReference>
<feature type="domain" description="Xylose isomerase-like TIM barrel" evidence="2">
    <location>
        <begin position="20"/>
        <end position="230"/>
    </location>
</feature>
<comment type="caution">
    <text evidence="3">The sequence shown here is derived from an EMBL/GenBank/DDBJ whole genome shotgun (WGS) entry which is preliminary data.</text>
</comment>
<name>A0A640VSR1_9RHOB</name>
<organism evidence="3 4">
    <name type="scientific">Roseobacter cerasinus</name>
    <dbReference type="NCBI Taxonomy" id="2602289"/>
    <lineage>
        <taxon>Bacteria</taxon>
        <taxon>Pseudomonadati</taxon>
        <taxon>Pseudomonadota</taxon>
        <taxon>Alphaproteobacteria</taxon>
        <taxon>Rhodobacterales</taxon>
        <taxon>Roseobacteraceae</taxon>
        <taxon>Roseobacter</taxon>
    </lineage>
</organism>
<gene>
    <name evidence="3" type="ORF">So717_10090</name>
</gene>
<keyword evidence="1 3" id="KW-0413">Isomerase</keyword>
<evidence type="ECO:0000313" key="3">
    <source>
        <dbReference type="EMBL" id="GFE49256.1"/>
    </source>
</evidence>
<dbReference type="InterPro" id="IPR036237">
    <property type="entry name" value="Xyl_isomerase-like_sf"/>
</dbReference>
<dbReference type="InterPro" id="IPR026040">
    <property type="entry name" value="HyI-like"/>
</dbReference>
<keyword evidence="3" id="KW-0670">Pyruvate</keyword>
<dbReference type="GO" id="GO:0046487">
    <property type="term" value="P:glyoxylate metabolic process"/>
    <property type="evidence" value="ECO:0007669"/>
    <property type="project" value="TreeGrafter"/>
</dbReference>
<sequence length="247" mass="26768">MKFAANLSLLWPDLPYLDRFDAAAEAGFDGAEVMFPYEMPAKDTQRALMRAGLSMVRIAAPPPNYTGGARGFAAVPEAAERFRYDLRRAIRYCGALRAPILQLLAGAADGDPARRTLVANLKIAAEESPKGLLVMISPAGGEDLPGSFLDSYDLAAEILQEVAAPNVALLFDSRQAEILHGDPVEVLERHAKLIGHVQISDAPDGPANLEALGNGLMDIDYRGWVGIAYDPSAPPETHRETYEKLRR</sequence>
<evidence type="ECO:0000259" key="2">
    <source>
        <dbReference type="Pfam" id="PF01261"/>
    </source>
</evidence>
<dbReference type="PIRSF" id="PIRSF006241">
    <property type="entry name" value="HyI"/>
    <property type="match status" value="1"/>
</dbReference>
<accession>A0A640VSR1</accession>
<reference evidence="3 4" key="1">
    <citation type="submission" date="2019-12" db="EMBL/GenBank/DDBJ databases">
        <title>Roseobacter cerasinus sp. nov., isolated from seawater around aquaculture.</title>
        <authorList>
            <person name="Muramatsu S."/>
            <person name="Takabe Y."/>
            <person name="Mori K."/>
            <person name="Takaichi S."/>
            <person name="Hanada S."/>
        </authorList>
    </citation>
    <scope>NUCLEOTIDE SEQUENCE [LARGE SCALE GENOMIC DNA]</scope>
    <source>
        <strain evidence="3 4">AI77</strain>
    </source>
</reference>
<dbReference type="Pfam" id="PF01261">
    <property type="entry name" value="AP_endonuc_2"/>
    <property type="match status" value="1"/>
</dbReference>
<dbReference type="GO" id="GO:0008903">
    <property type="term" value="F:hydroxypyruvate isomerase activity"/>
    <property type="evidence" value="ECO:0007669"/>
    <property type="project" value="TreeGrafter"/>
</dbReference>
<dbReference type="InterPro" id="IPR013022">
    <property type="entry name" value="Xyl_isomerase-like_TIM-brl"/>
</dbReference>
<dbReference type="PANTHER" id="PTHR43489">
    <property type="entry name" value="ISOMERASE"/>
    <property type="match status" value="1"/>
</dbReference>
<dbReference type="InterPro" id="IPR050417">
    <property type="entry name" value="Sugar_Epim/Isomerase"/>
</dbReference>
<dbReference type="SUPFAM" id="SSF51658">
    <property type="entry name" value="Xylose isomerase-like"/>
    <property type="match status" value="1"/>
</dbReference>
<dbReference type="PANTHER" id="PTHR43489:SF6">
    <property type="entry name" value="HYDROXYPYRUVATE ISOMERASE-RELATED"/>
    <property type="match status" value="1"/>
</dbReference>
<evidence type="ECO:0000256" key="1">
    <source>
        <dbReference type="ARBA" id="ARBA00023235"/>
    </source>
</evidence>